<dbReference type="OrthoDB" id="6278596at2759"/>
<feature type="region of interest" description="Disordered" evidence="1">
    <location>
        <begin position="901"/>
        <end position="922"/>
    </location>
</feature>
<evidence type="ECO:0000313" key="5">
    <source>
        <dbReference type="Proteomes" id="UP001150941"/>
    </source>
</evidence>
<dbReference type="GeneID" id="83196751"/>
<feature type="domain" description="Gryzun putative trafficking through Golgi" evidence="2">
    <location>
        <begin position="657"/>
        <end position="1251"/>
    </location>
</feature>
<proteinExistence type="predicted"/>
<evidence type="ECO:0000259" key="3">
    <source>
        <dbReference type="Pfam" id="PF11817"/>
    </source>
</evidence>
<dbReference type="InterPro" id="IPR012880">
    <property type="entry name" value="Gryzun"/>
</dbReference>
<protein>
    <submittedName>
        <fullName evidence="4">Uncharacterized protein</fullName>
    </submittedName>
</protein>
<feature type="region of interest" description="Disordered" evidence="1">
    <location>
        <begin position="100"/>
        <end position="137"/>
    </location>
</feature>
<sequence>MDAYPEDYVNHNLPLVLLSGLEASTETPSEAGAEYPLLVEKGPKVFSDFPLLSGAVAENLRTVLLEEDASQKSWKPVSGSNGPASPSYVGVKVKNVGRSYQLPPRKANPPQSSPPASPIPGSENGPPSFVLHSPISPLSPQSPTFPDGLLTPLWVMKHQELVPAAVINFFPSSLDPNMNSLRDNQLKIEINSLKKEWAESGFRTRFVVVLISEEGDGGYEGEIDDRIGGIRRSTNLDQKSIFIIPPDATLSELKEFATSLFSLLQPSVVEYYRDLSKHARRKRNRGTIPPPTAPPTTGTSQTLSFQGWNVRYEFKLGIFAEFRQEMDAACRNYESAYGTLFGQEVFENIAGWNQRFDEARLLGDALAIRIIRCLLWTNQTTSATRFWVDHRIRTKDILDRRGKGSKSYGWEAWEARWSLIMAQLIRRAEISLISGPQGLESSTIFIHPEKSIPPTEIVSPWEHLHHEGYWYNRSARHTKARRALAHQIPAEDRLPPGSSPASQVAGKSYLYDTYLAPEPHIEFPQSGQDGFDHSRLIIDTLRASMEEFEKRHQIRKVESLSLEIAQEYMRTGSWSQAYDVLRPRWSGLTWRKSGWWPLMESFGWALRECAQEVQDCETVLRVDWELLSNVFVPRPQWGYDIHKSLEELPAEKPKPSVVLGGGDVVTPLTASLIFEKSEGNVGEPLKAQFIISSLAQKHSAPLKLSEVKLVFEGCLRPGKLYSDHDQQSDVTSKSCISSVSLREPSTPGDSSIQSPTSALSPLIGVADLTIAPSQTKIFNLTCIPREAGEAQVASMAFLVEEEKFDLTYVITDNAYAQSHWWQQTKKGPTRRRVGKDRDTRRCKIMPKPPKIRLSVPNLKETYYTNERVALTISIHNAEDGTADVTTELRLFGSSESTTSLNWLDSEESSEPADASADSLSDGLSSHCLKRTVGLMECSSDKELVVILENTQDAVKYTLEISTVYHLISDIQTPISKTITVDLSFIRPFEANYDFRPQLHGQPWPNFFDVKDELVLDASPSTAGGLIQRWCLNSKLVSFALEPIVINKISLKLLDLDGGAVCQIEPEALVSPEVPHIAPEELRESNFFLDLQKLKLGDRRQSTLDLVLEIAWRRVSESPSSEHDETLTTLGVPRLVVPMGEPRVLASATPSANLPGMIQLDYTLENPSTHFLTFNLMMEASEHFAFSGPKTTVVQLVPLSRHTVRYNLLAARRGLWIQPQLVIVDTYFNKTLRALPTGDLRADKKGILVWVDADD</sequence>
<evidence type="ECO:0000259" key="2">
    <source>
        <dbReference type="Pfam" id="PF07919"/>
    </source>
</evidence>
<dbReference type="PANTHER" id="PTHR14374:SF0">
    <property type="entry name" value="TRAFFICKING PROTEIN PARTICLE COMPLEX SUBUNIT 11"/>
    <property type="match status" value="1"/>
</dbReference>
<evidence type="ECO:0000256" key="1">
    <source>
        <dbReference type="SAM" id="MobiDB-lite"/>
    </source>
</evidence>
<feature type="region of interest" description="Disordered" evidence="1">
    <location>
        <begin position="733"/>
        <end position="755"/>
    </location>
</feature>
<comment type="caution">
    <text evidence="4">The sequence shown here is derived from an EMBL/GenBank/DDBJ whole genome shotgun (WGS) entry which is preliminary data.</text>
</comment>
<feature type="domain" description="Trafficking protein particle complex subunit 11" evidence="3">
    <location>
        <begin position="355"/>
        <end position="628"/>
    </location>
</feature>
<accession>A0A9W9PJP8</accession>
<feature type="region of interest" description="Disordered" evidence="1">
    <location>
        <begin position="280"/>
        <end position="301"/>
    </location>
</feature>
<keyword evidence="5" id="KW-1185">Reference proteome</keyword>
<feature type="region of interest" description="Disordered" evidence="1">
    <location>
        <begin position="69"/>
        <end position="88"/>
    </location>
</feature>
<dbReference type="InterPro" id="IPR021773">
    <property type="entry name" value="TPC11"/>
</dbReference>
<dbReference type="AlphaFoldDB" id="A0A9W9PJP8"/>
<name>A0A9W9PJP8_9EURO</name>
<dbReference type="EMBL" id="JAPQKS010000001">
    <property type="protein sequence ID" value="KAJ5248700.1"/>
    <property type="molecule type" value="Genomic_DNA"/>
</dbReference>
<reference evidence="4" key="2">
    <citation type="journal article" date="2023" name="IMA Fungus">
        <title>Comparative genomic study of the Penicillium genus elucidates a diverse pangenome and 15 lateral gene transfer events.</title>
        <authorList>
            <person name="Petersen C."/>
            <person name="Sorensen T."/>
            <person name="Nielsen M.R."/>
            <person name="Sondergaard T.E."/>
            <person name="Sorensen J.L."/>
            <person name="Fitzpatrick D.A."/>
            <person name="Frisvad J.C."/>
            <person name="Nielsen K.L."/>
        </authorList>
    </citation>
    <scope>NUCLEOTIDE SEQUENCE</scope>
    <source>
        <strain evidence="4">IBT 19713</strain>
    </source>
</reference>
<dbReference type="RefSeq" id="XP_058335479.1">
    <property type="nucleotide sequence ID" value="XM_058469448.1"/>
</dbReference>
<dbReference type="Pfam" id="PF07919">
    <property type="entry name" value="Gryzun"/>
    <property type="match status" value="1"/>
</dbReference>
<dbReference type="PANTHER" id="PTHR14374">
    <property type="entry name" value="FOIE GRAS"/>
    <property type="match status" value="1"/>
</dbReference>
<organism evidence="4 5">
    <name type="scientific">Penicillium chermesinum</name>
    <dbReference type="NCBI Taxonomy" id="63820"/>
    <lineage>
        <taxon>Eukaryota</taxon>
        <taxon>Fungi</taxon>
        <taxon>Dikarya</taxon>
        <taxon>Ascomycota</taxon>
        <taxon>Pezizomycotina</taxon>
        <taxon>Eurotiomycetes</taxon>
        <taxon>Eurotiomycetidae</taxon>
        <taxon>Eurotiales</taxon>
        <taxon>Aspergillaceae</taxon>
        <taxon>Penicillium</taxon>
    </lineage>
</organism>
<dbReference type="Pfam" id="PF11817">
    <property type="entry name" value="Foie-gras_1"/>
    <property type="match status" value="1"/>
</dbReference>
<feature type="compositionally biased region" description="Low complexity" evidence="1">
    <location>
        <begin position="911"/>
        <end position="922"/>
    </location>
</feature>
<reference evidence="4" key="1">
    <citation type="submission" date="2022-11" db="EMBL/GenBank/DDBJ databases">
        <authorList>
            <person name="Petersen C."/>
        </authorList>
    </citation>
    <scope>NUCLEOTIDE SEQUENCE</scope>
    <source>
        <strain evidence="4">IBT 19713</strain>
    </source>
</reference>
<evidence type="ECO:0000313" key="4">
    <source>
        <dbReference type="EMBL" id="KAJ5248700.1"/>
    </source>
</evidence>
<dbReference type="Proteomes" id="UP001150941">
    <property type="component" value="Unassembled WGS sequence"/>
</dbReference>
<gene>
    <name evidence="4" type="ORF">N7468_000151</name>
</gene>